<keyword evidence="2" id="KW-1185">Reference proteome</keyword>
<name>G0EQ42_BRAIP</name>
<sequence>MVFSCAKNNPLNSSNNITIRSYEGTYTGKAKYTVIPSTGTDSIEENVNLIVNKDSTLTFKTQKKMIKIIILQKLKIMQI</sequence>
<organism evidence="1 2">
    <name type="scientific">Brachyspira intermedia (strain ATCC 51140 / PWS/A)</name>
    <name type="common">Serpulina intermedia</name>
    <dbReference type="NCBI Taxonomy" id="1045858"/>
    <lineage>
        <taxon>Bacteria</taxon>
        <taxon>Pseudomonadati</taxon>
        <taxon>Spirochaetota</taxon>
        <taxon>Spirochaetia</taxon>
        <taxon>Brachyspirales</taxon>
        <taxon>Brachyspiraceae</taxon>
        <taxon>Brachyspira</taxon>
    </lineage>
</organism>
<gene>
    <name evidence="1" type="ordered locus">Bint_2706</name>
</gene>
<dbReference type="EMBL" id="CP002874">
    <property type="protein sequence ID" value="AEM23300.1"/>
    <property type="molecule type" value="Genomic_DNA"/>
</dbReference>
<proteinExistence type="predicted"/>
<accession>G0EQ42</accession>
<dbReference type="AlphaFoldDB" id="G0EQ42"/>
<dbReference type="HOGENOM" id="CLU_2599095_0_0_12"/>
<evidence type="ECO:0000313" key="2">
    <source>
        <dbReference type="Proteomes" id="UP000008522"/>
    </source>
</evidence>
<reference evidence="1 2" key="1">
    <citation type="journal article" date="2011" name="BMC Genomics">
        <title>Complete genome sequence of Brachyspira intermedia reveals unique genomic features in Brachyspira species and phage-mediated horizontal gene transfer.</title>
        <authorList>
            <person name="Hafstrom T."/>
            <person name="Jansson D.S."/>
            <person name="Segerman B."/>
        </authorList>
    </citation>
    <scope>NUCLEOTIDE SEQUENCE [LARGE SCALE GENOMIC DNA]</scope>
    <source>
        <strain evidence="2">ATCC 51140 / PWS/A</strain>
    </source>
</reference>
<dbReference type="KEGG" id="bip:Bint_2706"/>
<protein>
    <submittedName>
        <fullName evidence="1">Uncharacterized protein</fullName>
    </submittedName>
</protein>
<evidence type="ECO:0000313" key="1">
    <source>
        <dbReference type="EMBL" id="AEM23300.1"/>
    </source>
</evidence>
<dbReference type="Proteomes" id="UP000008522">
    <property type="component" value="Chromosome"/>
</dbReference>